<protein>
    <recommendedName>
        <fullName evidence="2 9">Transcription initiation factor IIB</fullName>
        <shortName evidence="9">TFIIB</shortName>
    </recommendedName>
</protein>
<dbReference type="InterPro" id="IPR000812">
    <property type="entry name" value="TFIIB"/>
</dbReference>
<evidence type="ECO:0000313" key="13">
    <source>
        <dbReference type="EMBL" id="MYL66979.1"/>
    </source>
</evidence>
<evidence type="ECO:0000256" key="7">
    <source>
        <dbReference type="ARBA" id="ARBA00023015"/>
    </source>
</evidence>
<evidence type="ECO:0000256" key="2">
    <source>
        <dbReference type="ARBA" id="ARBA00013932"/>
    </source>
</evidence>
<feature type="compositionally biased region" description="Basic and acidic residues" evidence="10">
    <location>
        <begin position="52"/>
        <end position="63"/>
    </location>
</feature>
<keyword evidence="6 9" id="KW-0862">Zinc</keyword>
<gene>
    <name evidence="9" type="primary">tfb</name>
    <name evidence="13" type="ORF">GLW30_04465</name>
    <name evidence="12" type="ORF">GLW36_08600</name>
</gene>
<dbReference type="InterPro" id="IPR036915">
    <property type="entry name" value="Cyclin-like_sf"/>
</dbReference>
<dbReference type="Pfam" id="PF00382">
    <property type="entry name" value="TFIIB"/>
    <property type="match status" value="2"/>
</dbReference>
<dbReference type="GO" id="GO:0003743">
    <property type="term" value="F:translation initiation factor activity"/>
    <property type="evidence" value="ECO:0007669"/>
    <property type="project" value="UniProtKB-KW"/>
</dbReference>
<evidence type="ECO:0000313" key="12">
    <source>
        <dbReference type="EMBL" id="MYL16707.1"/>
    </source>
</evidence>
<feature type="binding site" evidence="9">
    <location>
        <position position="58"/>
    </location>
    <ligand>
        <name>Zn(2+)</name>
        <dbReference type="ChEBI" id="CHEBI:29105"/>
    </ligand>
</feature>
<dbReference type="AlphaFoldDB" id="A0A6B1IC05"/>
<feature type="repeat" description="2" evidence="9">
    <location>
        <begin position="255"/>
        <end position="336"/>
    </location>
</feature>
<proteinExistence type="inferred from homology"/>
<dbReference type="GO" id="GO:0017025">
    <property type="term" value="F:TBP-class protein binding"/>
    <property type="evidence" value="ECO:0007669"/>
    <property type="project" value="InterPro"/>
</dbReference>
<evidence type="ECO:0000256" key="4">
    <source>
        <dbReference type="ARBA" id="ARBA00022737"/>
    </source>
</evidence>
<dbReference type="InterPro" id="IPR023484">
    <property type="entry name" value="TFIIB_arc"/>
</dbReference>
<dbReference type="Proteomes" id="UP000452321">
    <property type="component" value="Unassembled WGS sequence"/>
</dbReference>
<organism evidence="12 15">
    <name type="scientific">Halorubrum distributum</name>
    <dbReference type="NCBI Taxonomy" id="29283"/>
    <lineage>
        <taxon>Archaea</taxon>
        <taxon>Methanobacteriati</taxon>
        <taxon>Methanobacteriota</taxon>
        <taxon>Stenosarchaea group</taxon>
        <taxon>Halobacteria</taxon>
        <taxon>Halobacteriales</taxon>
        <taxon>Haloferacaceae</taxon>
        <taxon>Halorubrum</taxon>
        <taxon>Halorubrum distributum group</taxon>
    </lineage>
</organism>
<dbReference type="InterPro" id="IPR013150">
    <property type="entry name" value="TFIIB_cyclin"/>
</dbReference>
<dbReference type="GO" id="GO:0070897">
    <property type="term" value="P:transcription preinitiation complex assembly"/>
    <property type="evidence" value="ECO:0007669"/>
    <property type="project" value="InterPro"/>
</dbReference>
<dbReference type="PROSITE" id="PS00782">
    <property type="entry name" value="TFIIB"/>
    <property type="match status" value="1"/>
</dbReference>
<sequence length="337" mass="36606">MSDARSTRVRSPRTETDDAATADRAATAERAAIAEHAATAERPATAEESEEAGDRETCPECGGRTRADAAERVCADCGLVVEADRIDHGPEWRSFDDDDANPKRTGAPLTRSRHDRGLSTEIGRSTKVKGRKRRRLARMRTQHNRAQISTKRDRNKVYAYTEIRRLTGVLELPDSVRDAACALFDSAQEESLLRGRSLEGFAAACVYVACRTADVARTVGEVCAEAKATEDEHRAAFDAMNRELGLPIAPSGPAEYLPRFASDLGCDPAVERRAGELAERAVEEGIANGRNPVGVAAACLYTAARELDAECTQQEAADVADVTPVTVRRTYVDLTEE</sequence>
<dbReference type="PANTHER" id="PTHR11618:SF13">
    <property type="entry name" value="TRANSCRIPTION INITIATION FACTOR IIB"/>
    <property type="match status" value="1"/>
</dbReference>
<feature type="binding site" evidence="9">
    <location>
        <position position="74"/>
    </location>
    <ligand>
        <name>Zn(2+)</name>
        <dbReference type="ChEBI" id="CHEBI:29105"/>
    </ligand>
</feature>
<keyword evidence="8 9" id="KW-0804">Transcription</keyword>
<keyword evidence="12" id="KW-0648">Protein biosynthesis</keyword>
<evidence type="ECO:0000313" key="15">
    <source>
        <dbReference type="Proteomes" id="UP000460194"/>
    </source>
</evidence>
<dbReference type="InterPro" id="IPR023486">
    <property type="entry name" value="TFIIB_CS"/>
</dbReference>
<dbReference type="PANTHER" id="PTHR11618">
    <property type="entry name" value="TRANSCRIPTION INITIATION FACTOR IIB-RELATED"/>
    <property type="match status" value="1"/>
</dbReference>
<feature type="binding site" evidence="9">
    <location>
        <position position="77"/>
    </location>
    <ligand>
        <name>Zn(2+)</name>
        <dbReference type="ChEBI" id="CHEBI:29105"/>
    </ligand>
</feature>
<dbReference type="PRINTS" id="PR00685">
    <property type="entry name" value="TIFACTORIIB"/>
</dbReference>
<name>A0A6B1IC05_9EURY</name>
<dbReference type="Gene3D" id="1.10.472.10">
    <property type="entry name" value="Cyclin-like"/>
    <property type="match status" value="1"/>
</dbReference>
<comment type="function">
    <text evidence="9">Stabilizes TBP binding to an archaeal box-A promoter. Also responsible for recruiting RNA polymerase II to the pre-initiation complex (DNA-TBP-TFIIB).</text>
</comment>
<evidence type="ECO:0000256" key="8">
    <source>
        <dbReference type="ARBA" id="ARBA00023163"/>
    </source>
</evidence>
<comment type="caution">
    <text evidence="12">The sequence shown here is derived from an EMBL/GenBank/DDBJ whole genome shotgun (WGS) entry which is preliminary data.</text>
</comment>
<dbReference type="SUPFAM" id="SSF57783">
    <property type="entry name" value="Zinc beta-ribbon"/>
    <property type="match status" value="1"/>
</dbReference>
<reference evidence="14 15" key="1">
    <citation type="submission" date="2019-11" db="EMBL/GenBank/DDBJ databases">
        <title>Genome sequences of 17 halophilic strains isolated from different environments.</title>
        <authorList>
            <person name="Furrow R.E."/>
        </authorList>
    </citation>
    <scope>NUCLEOTIDE SEQUENCE [LARGE SCALE GENOMIC DNA]</scope>
    <source>
        <strain evidence="13 14">22502_06_Cabo</strain>
        <strain evidence="12 15">22517_05_Cabo</strain>
    </source>
</reference>
<dbReference type="InterPro" id="IPR013137">
    <property type="entry name" value="Znf_TFIIB"/>
</dbReference>
<feature type="region of interest" description="Disordered" evidence="10">
    <location>
        <begin position="1"/>
        <end position="63"/>
    </location>
</feature>
<dbReference type="InterPro" id="IPR013763">
    <property type="entry name" value="Cyclin-like_dom"/>
</dbReference>
<keyword evidence="5" id="KW-0863">Zinc-finger</keyword>
<evidence type="ECO:0000256" key="9">
    <source>
        <dbReference type="HAMAP-Rule" id="MF_00383"/>
    </source>
</evidence>
<dbReference type="Proteomes" id="UP000460194">
    <property type="component" value="Unassembled WGS sequence"/>
</dbReference>
<feature type="binding site" evidence="9">
    <location>
        <position position="61"/>
    </location>
    <ligand>
        <name>Zn(2+)</name>
        <dbReference type="ChEBI" id="CHEBI:29105"/>
    </ligand>
</feature>
<dbReference type="GO" id="GO:0003700">
    <property type="term" value="F:DNA-binding transcription factor activity"/>
    <property type="evidence" value="ECO:0007669"/>
    <property type="project" value="UniProtKB-UniRule"/>
</dbReference>
<keyword evidence="12" id="KW-0396">Initiation factor</keyword>
<evidence type="ECO:0000256" key="1">
    <source>
        <dbReference type="ARBA" id="ARBA00010857"/>
    </source>
</evidence>
<evidence type="ECO:0000259" key="11">
    <source>
        <dbReference type="SMART" id="SM00385"/>
    </source>
</evidence>
<dbReference type="SMART" id="SM00385">
    <property type="entry name" value="CYCLIN"/>
    <property type="match status" value="2"/>
</dbReference>
<evidence type="ECO:0000256" key="6">
    <source>
        <dbReference type="ARBA" id="ARBA00022833"/>
    </source>
</evidence>
<keyword evidence="3 9" id="KW-0479">Metal-binding</keyword>
<dbReference type="EMBL" id="WMFC01000004">
    <property type="protein sequence ID" value="MYL66979.1"/>
    <property type="molecule type" value="Genomic_DNA"/>
</dbReference>
<evidence type="ECO:0000256" key="10">
    <source>
        <dbReference type="SAM" id="MobiDB-lite"/>
    </source>
</evidence>
<feature type="domain" description="Cyclin-like" evidence="11">
    <location>
        <begin position="255"/>
        <end position="336"/>
    </location>
</feature>
<dbReference type="RefSeq" id="WP_159358108.1">
    <property type="nucleotide sequence ID" value="NZ_WMEO01000011.1"/>
</dbReference>
<evidence type="ECO:0000256" key="5">
    <source>
        <dbReference type="ARBA" id="ARBA00022771"/>
    </source>
</evidence>
<dbReference type="EMBL" id="WMEO01000011">
    <property type="protein sequence ID" value="MYL16707.1"/>
    <property type="molecule type" value="Genomic_DNA"/>
</dbReference>
<dbReference type="Gene3D" id="1.10.472.170">
    <property type="match status" value="1"/>
</dbReference>
<dbReference type="GO" id="GO:0097550">
    <property type="term" value="C:transcription preinitiation complex"/>
    <property type="evidence" value="ECO:0007669"/>
    <property type="project" value="TreeGrafter"/>
</dbReference>
<feature type="repeat" description="1" evidence="9">
    <location>
        <begin position="161"/>
        <end position="244"/>
    </location>
</feature>
<keyword evidence="7 9" id="KW-0805">Transcription regulation</keyword>
<dbReference type="HAMAP" id="MF_00383">
    <property type="entry name" value="TF2B_arch"/>
    <property type="match status" value="1"/>
</dbReference>
<dbReference type="SUPFAM" id="SSF47954">
    <property type="entry name" value="Cyclin-like"/>
    <property type="match status" value="2"/>
</dbReference>
<dbReference type="Pfam" id="PF08271">
    <property type="entry name" value="Zn_Ribbon_TF"/>
    <property type="match status" value="1"/>
</dbReference>
<feature type="domain" description="Cyclin-like" evidence="11">
    <location>
        <begin position="161"/>
        <end position="242"/>
    </location>
</feature>
<evidence type="ECO:0000313" key="14">
    <source>
        <dbReference type="Proteomes" id="UP000452321"/>
    </source>
</evidence>
<comment type="similarity">
    <text evidence="1 9">Belongs to the TFIIB family.</text>
</comment>
<accession>A0A6B1IC05</accession>
<feature type="compositionally biased region" description="Low complexity" evidence="10">
    <location>
        <begin position="22"/>
        <end position="43"/>
    </location>
</feature>
<dbReference type="GO" id="GO:0008270">
    <property type="term" value="F:zinc ion binding"/>
    <property type="evidence" value="ECO:0007669"/>
    <property type="project" value="UniProtKB-UniRule"/>
</dbReference>
<feature type="region of interest" description="Disordered" evidence="10">
    <location>
        <begin position="89"/>
        <end position="115"/>
    </location>
</feature>
<keyword evidence="4 9" id="KW-0677">Repeat</keyword>
<evidence type="ECO:0000256" key="3">
    <source>
        <dbReference type="ARBA" id="ARBA00022723"/>
    </source>
</evidence>